<comment type="caution">
    <text evidence="3">The sequence shown here is derived from an EMBL/GenBank/DDBJ whole genome shotgun (WGS) entry which is preliminary data.</text>
</comment>
<dbReference type="SUPFAM" id="SSF53756">
    <property type="entry name" value="UDP-Glycosyltransferase/glycogen phosphorylase"/>
    <property type="match status" value="1"/>
</dbReference>
<dbReference type="Pfam" id="PF13439">
    <property type="entry name" value="Glyco_transf_4"/>
    <property type="match status" value="1"/>
</dbReference>
<accession>A0AAN4VYF8</accession>
<dbReference type="PANTHER" id="PTHR45947:SF3">
    <property type="entry name" value="SULFOQUINOVOSYL TRANSFERASE SQD2"/>
    <property type="match status" value="1"/>
</dbReference>
<dbReference type="GO" id="GO:0016758">
    <property type="term" value="F:hexosyltransferase activity"/>
    <property type="evidence" value="ECO:0007669"/>
    <property type="project" value="TreeGrafter"/>
</dbReference>
<evidence type="ECO:0000259" key="2">
    <source>
        <dbReference type="Pfam" id="PF13439"/>
    </source>
</evidence>
<organism evidence="3 4">
    <name type="scientific">Persicobacter diffluens</name>
    <dbReference type="NCBI Taxonomy" id="981"/>
    <lineage>
        <taxon>Bacteria</taxon>
        <taxon>Pseudomonadati</taxon>
        <taxon>Bacteroidota</taxon>
        <taxon>Cytophagia</taxon>
        <taxon>Cytophagales</taxon>
        <taxon>Persicobacteraceae</taxon>
        <taxon>Persicobacter</taxon>
    </lineage>
</organism>
<dbReference type="EMBL" id="BQKE01000001">
    <property type="protein sequence ID" value="GJM62361.1"/>
    <property type="molecule type" value="Genomic_DNA"/>
</dbReference>
<dbReference type="AlphaFoldDB" id="A0AAN4VYF8"/>
<evidence type="ECO:0008006" key="5">
    <source>
        <dbReference type="Google" id="ProtNLM"/>
    </source>
</evidence>
<reference evidence="3 4" key="1">
    <citation type="submission" date="2021-12" db="EMBL/GenBank/DDBJ databases">
        <title>Genome sequencing of bacteria with rrn-lacking chromosome and rrn-plasmid.</title>
        <authorList>
            <person name="Anda M."/>
            <person name="Iwasaki W."/>
        </authorList>
    </citation>
    <scope>NUCLEOTIDE SEQUENCE [LARGE SCALE GENOMIC DNA]</scope>
    <source>
        <strain evidence="3 4">NBRC 15940</strain>
    </source>
</reference>
<dbReference type="PANTHER" id="PTHR45947">
    <property type="entry name" value="SULFOQUINOVOSYL TRANSFERASE SQD2"/>
    <property type="match status" value="1"/>
</dbReference>
<gene>
    <name evidence="3" type="ORF">PEDI_29130</name>
</gene>
<dbReference type="CDD" id="cd03801">
    <property type="entry name" value="GT4_PimA-like"/>
    <property type="match status" value="1"/>
</dbReference>
<evidence type="ECO:0000313" key="4">
    <source>
        <dbReference type="Proteomes" id="UP001310022"/>
    </source>
</evidence>
<dbReference type="RefSeq" id="WP_338237648.1">
    <property type="nucleotide sequence ID" value="NZ_BQKE01000001.1"/>
</dbReference>
<proteinExistence type="predicted"/>
<dbReference type="InterPro" id="IPR050194">
    <property type="entry name" value="Glycosyltransferase_grp1"/>
</dbReference>
<sequence>MPNQKILMLGWEFPPLLNGGLGIASLELCKALSRLVDISLILPRADQAYRIEQVTTYGMDEVEINEILEEKGHEAYTEFVKKTRYIDVNLDPYSDIKTSVPQTYEEAVHGFRPVTTYREIPYKKQIPATPTTVEKLIPLPVSQEVFPDIPNVFKVGPVYGDNLIQKVKAYAEYVKVMADEFDFDIIHAHDWMTFPAAMALKAITGKPLVAHVHSLQYDRSGLTQEDYITHIEREMMKTADRIIPVSRYTAGKLIQEYDCDVRKITHVHNGISWHQVERKAKPFPNPLVMFAGRLTQQKNPEMFVEVAEKVLEHCPDCRFVVVGDGDQYARVIERAASPTLIGKCHFTGYMPHEQVQEIFAMADVYCLTSNSEPFGLTALEAAMLGIPVILTNRAGAGEVLRSAPKVGIKQSRRMAQEIIALLKDDYHRAAQKEAAYMDLKNATWGTSAYKIKKIYQQIVAAQTSENTFIAAGESPTNTHLEEEALVP</sequence>
<keyword evidence="4" id="KW-1185">Reference proteome</keyword>
<dbReference type="Proteomes" id="UP001310022">
    <property type="component" value="Unassembled WGS sequence"/>
</dbReference>
<feature type="domain" description="Glycosyl transferase family 1" evidence="1">
    <location>
        <begin position="279"/>
        <end position="436"/>
    </location>
</feature>
<dbReference type="Pfam" id="PF00534">
    <property type="entry name" value="Glycos_transf_1"/>
    <property type="match status" value="1"/>
</dbReference>
<dbReference type="InterPro" id="IPR001296">
    <property type="entry name" value="Glyco_trans_1"/>
</dbReference>
<feature type="domain" description="Glycosyltransferase subfamily 4-like N-terminal" evidence="2">
    <location>
        <begin position="156"/>
        <end position="271"/>
    </location>
</feature>
<protein>
    <recommendedName>
        <fullName evidence="5">Glycosyltransferase family 1 protein</fullName>
    </recommendedName>
</protein>
<evidence type="ECO:0000313" key="3">
    <source>
        <dbReference type="EMBL" id="GJM62361.1"/>
    </source>
</evidence>
<evidence type="ECO:0000259" key="1">
    <source>
        <dbReference type="Pfam" id="PF00534"/>
    </source>
</evidence>
<dbReference type="Gene3D" id="3.40.50.2000">
    <property type="entry name" value="Glycogen Phosphorylase B"/>
    <property type="match status" value="2"/>
</dbReference>
<name>A0AAN4VYF8_9BACT</name>
<dbReference type="InterPro" id="IPR028098">
    <property type="entry name" value="Glyco_trans_4-like_N"/>
</dbReference>